<evidence type="ECO:0000259" key="1">
    <source>
        <dbReference type="Pfam" id="PF06985"/>
    </source>
</evidence>
<gene>
    <name evidence="2" type="ORF">BKA55DRAFT_673355</name>
</gene>
<dbReference type="Pfam" id="PF06985">
    <property type="entry name" value="HET"/>
    <property type="match status" value="1"/>
</dbReference>
<evidence type="ECO:0000313" key="2">
    <source>
        <dbReference type="EMBL" id="KAH7258945.1"/>
    </source>
</evidence>
<comment type="caution">
    <text evidence="2">The sequence shown here is derived from an EMBL/GenBank/DDBJ whole genome shotgun (WGS) entry which is preliminary data.</text>
</comment>
<reference evidence="2" key="1">
    <citation type="journal article" date="2021" name="Nat. Commun.">
        <title>Genetic determinants of endophytism in the Arabidopsis root mycobiome.</title>
        <authorList>
            <person name="Mesny F."/>
            <person name="Miyauchi S."/>
            <person name="Thiergart T."/>
            <person name="Pickel B."/>
            <person name="Atanasova L."/>
            <person name="Karlsson M."/>
            <person name="Huettel B."/>
            <person name="Barry K.W."/>
            <person name="Haridas S."/>
            <person name="Chen C."/>
            <person name="Bauer D."/>
            <person name="Andreopoulos W."/>
            <person name="Pangilinan J."/>
            <person name="LaButti K."/>
            <person name="Riley R."/>
            <person name="Lipzen A."/>
            <person name="Clum A."/>
            <person name="Drula E."/>
            <person name="Henrissat B."/>
            <person name="Kohler A."/>
            <person name="Grigoriev I.V."/>
            <person name="Martin F.M."/>
            <person name="Hacquard S."/>
        </authorList>
    </citation>
    <scope>NUCLEOTIDE SEQUENCE</scope>
    <source>
        <strain evidence="2">MPI-CAGE-AT-0023</strain>
    </source>
</reference>
<dbReference type="GeneID" id="70227979"/>
<dbReference type="Proteomes" id="UP000720189">
    <property type="component" value="Unassembled WGS sequence"/>
</dbReference>
<organism evidence="2 3">
    <name type="scientific">Fusarium redolens</name>
    <dbReference type="NCBI Taxonomy" id="48865"/>
    <lineage>
        <taxon>Eukaryota</taxon>
        <taxon>Fungi</taxon>
        <taxon>Dikarya</taxon>
        <taxon>Ascomycota</taxon>
        <taxon>Pezizomycotina</taxon>
        <taxon>Sordariomycetes</taxon>
        <taxon>Hypocreomycetidae</taxon>
        <taxon>Hypocreales</taxon>
        <taxon>Nectriaceae</taxon>
        <taxon>Fusarium</taxon>
        <taxon>Fusarium redolens species complex</taxon>
    </lineage>
</organism>
<sequence length="697" mass="79189">MFPPPISQLCTNCSRVLDIDLLLDHNPINNKGYRPYDMDKELYRFQDTWPELPGLADSGCGLCKLIRDTFASRSLSTEYKGRITGLLTRFATSIQEKPRKVFYYSIRIYGESEGYVDWSTVLAHAQFLPCSHDDDMPFLRPPPTEVLSEQTLNFMRKSIDQCASTCHPWEPSGSTPSRLLDMSDYQTKGRIKLVQTEKLPRVKYAALSYCWGNADDAAYQPKTNSANLSERISGFSIDTMSPVVRDAITTCEALGIRYLWVDALCILQGKADVADWDIESQKMTDIFRNAYITICPSSSKGCREGFLGQRQLHPGIRVKTPVTSNAVFQKESREYCILPYVEYNKDTTSVIFSHEFTDSKWYTRAWVWQEVNFSPRLVIFSPTFVFYRCPENLLCENGATKTTMYVQKGIGEYHSKRYQDAQPFAFFRACVEDISSKDISFESDRLAAVAGVAKQVAQATGSEYAAGLWVEDIYKDLIFERNLRERNNRDKGGLVRYIESLRTRHSAIGPTWSWPGHRGGVRWDSNFSSVDRETLELSGGDWEYECKYIDITTDKVGENLFGQVSRGCLAVTTKMASLTEIAALHDGDDEELIKEMLITPEYSSQVACGINWNWDVDNAETPSHLADKILVMAFSSCLYGRSDIRNLYGLMVYPAEKEGEYYRVGSFEAQSADDDEEGEDTGVLMAQKWKERSIVII</sequence>
<evidence type="ECO:0000313" key="3">
    <source>
        <dbReference type="Proteomes" id="UP000720189"/>
    </source>
</evidence>
<name>A0A9P9KJ05_FUSRE</name>
<dbReference type="OrthoDB" id="2958217at2759"/>
<dbReference type="EMBL" id="JAGMUX010000005">
    <property type="protein sequence ID" value="KAH7258945.1"/>
    <property type="molecule type" value="Genomic_DNA"/>
</dbReference>
<accession>A0A9P9KJ05</accession>
<dbReference type="PANTHER" id="PTHR33112">
    <property type="entry name" value="DOMAIN PROTEIN, PUTATIVE-RELATED"/>
    <property type="match status" value="1"/>
</dbReference>
<protein>
    <submittedName>
        <fullName evidence="2">Heterokaryon incompatibility protein-domain-containing protein</fullName>
    </submittedName>
</protein>
<dbReference type="PANTHER" id="PTHR33112:SF10">
    <property type="entry name" value="TOL"/>
    <property type="match status" value="1"/>
</dbReference>
<proteinExistence type="predicted"/>
<dbReference type="RefSeq" id="XP_046051653.1">
    <property type="nucleotide sequence ID" value="XM_046198025.1"/>
</dbReference>
<feature type="domain" description="Heterokaryon incompatibility" evidence="1">
    <location>
        <begin position="204"/>
        <end position="370"/>
    </location>
</feature>
<dbReference type="InterPro" id="IPR010730">
    <property type="entry name" value="HET"/>
</dbReference>
<keyword evidence="3" id="KW-1185">Reference proteome</keyword>
<dbReference type="AlphaFoldDB" id="A0A9P9KJ05"/>